<name>I3PGS5_LISMN</name>
<proteinExistence type="predicted"/>
<feature type="domain" description="Restriction endonuclease type II NgoFVII C-terminal B3-like DNA-binding" evidence="1">
    <location>
        <begin position="256"/>
        <end position="363"/>
    </location>
</feature>
<accession>I3PGS5</accession>
<dbReference type="GO" id="GO:0004519">
    <property type="term" value="F:endonuclease activity"/>
    <property type="evidence" value="ECO:0007669"/>
    <property type="project" value="UniProtKB-KW"/>
</dbReference>
<dbReference type="InterPro" id="IPR048923">
    <property type="entry name" value="RE_NgoFVII_C"/>
</dbReference>
<sequence length="389" mass="44581">MSLFQQQPLQNQEVYLKNIENISKFSGLFSSESAAPFLVSRATENIFEKSLGAKNMGRDDTAIDAILDNVGVGIKTFLHGKGHTLQKVAEFNKDSSKYRNLSKEKMILKISELRNERLQFALDNYNTDHLIYHCITRQTNGIIKFYESPMDFINIEKISNIKQTQNSISFQDDLNEYNFNLTKSTLFKRFPFKNNDYLVASINVTMFKDPFSILNNLLNKYQYTDDSSLDLTNTIIENDYIILPLYSYSKSTGKFIAEKSGLNQWNANGRKRHPNEVYIPVSRKIHDKFPAFFPNRDTPFSLQLPNGETLVAKISQSGDKALMSNPNKALGKWLLRDILHLPENELLTYSKLSDLGIDSVRIEKKSGTDYLIDFCETGTYDIFAIENSL</sequence>
<dbReference type="EMBL" id="JN235992">
    <property type="protein sequence ID" value="AEX63363.1"/>
    <property type="molecule type" value="Genomic_DNA"/>
</dbReference>
<protein>
    <submittedName>
        <fullName evidence="2">Type II restriction endonuclease</fullName>
    </submittedName>
</protein>
<organism evidence="2">
    <name type="scientific">Listeria monocytogenes</name>
    <dbReference type="NCBI Taxonomy" id="1639"/>
    <lineage>
        <taxon>Bacteria</taxon>
        <taxon>Bacillati</taxon>
        <taxon>Bacillota</taxon>
        <taxon>Bacilli</taxon>
        <taxon>Bacillales</taxon>
        <taxon>Listeriaceae</taxon>
        <taxon>Listeria</taxon>
    </lineage>
</organism>
<evidence type="ECO:0000313" key="2">
    <source>
        <dbReference type="EMBL" id="AEX63363.1"/>
    </source>
</evidence>
<dbReference type="REBASE" id="48893">
    <property type="entry name" value="LmoJ3IP"/>
</dbReference>
<reference evidence="2" key="1">
    <citation type="journal article" date="2012" name="Appl. Environ. Microbiol.">
        <title>Two novel type II restriction-modification systems occupying genomically equivalent locations on the chromosomes of Listeria monocytogenes strains.</title>
        <authorList>
            <person name="Lee S."/>
            <person name="Ward T.J."/>
            <person name="Siletzky R.M."/>
            <person name="Kathariou S."/>
        </authorList>
    </citation>
    <scope>NUCLEOTIDE SEQUENCE</scope>
    <source>
        <strain evidence="2">J3115</strain>
    </source>
</reference>
<evidence type="ECO:0000259" key="1">
    <source>
        <dbReference type="Pfam" id="PF20731"/>
    </source>
</evidence>
<dbReference type="AlphaFoldDB" id="I3PGS5"/>
<dbReference type="Pfam" id="PF20731">
    <property type="entry name" value="RE_NgoFVII_C"/>
    <property type="match status" value="1"/>
</dbReference>
<dbReference type="BRENDA" id="3.1.21.4">
    <property type="organism ID" value="3045"/>
</dbReference>
<keyword evidence="2" id="KW-0255">Endonuclease</keyword>
<keyword evidence="2" id="KW-0378">Hydrolase</keyword>
<keyword evidence="2" id="KW-0540">Nuclease</keyword>